<dbReference type="InterPro" id="IPR003136">
    <property type="entry name" value="Cytidylate_kin"/>
</dbReference>
<organism evidence="10 11">
    <name type="scientific">Frisingicoccus caecimuris</name>
    <dbReference type="NCBI Taxonomy" id="1796636"/>
    <lineage>
        <taxon>Bacteria</taxon>
        <taxon>Bacillati</taxon>
        <taxon>Bacillota</taxon>
        <taxon>Clostridia</taxon>
        <taxon>Lachnospirales</taxon>
        <taxon>Lachnospiraceae</taxon>
        <taxon>Frisingicoccus</taxon>
    </lineage>
</organism>
<dbReference type="CDD" id="cd02020">
    <property type="entry name" value="CMPK"/>
    <property type="match status" value="1"/>
</dbReference>
<evidence type="ECO:0000256" key="2">
    <source>
        <dbReference type="ARBA" id="ARBA00022679"/>
    </source>
</evidence>
<dbReference type="HAMAP" id="MF_00238">
    <property type="entry name" value="Cytidyl_kinase_type1"/>
    <property type="match status" value="1"/>
</dbReference>
<dbReference type="OrthoDB" id="9807434at2"/>
<reference evidence="10 11" key="1">
    <citation type="submission" date="2019-03" db="EMBL/GenBank/DDBJ databases">
        <title>Genomic Encyclopedia of Type Strains, Phase IV (KMG-IV): sequencing the most valuable type-strain genomes for metagenomic binning, comparative biology and taxonomic classification.</title>
        <authorList>
            <person name="Goeker M."/>
        </authorList>
    </citation>
    <scope>NUCLEOTIDE SEQUENCE [LARGE SCALE GENOMIC DNA]</scope>
    <source>
        <strain evidence="10 11">DSM 28559</strain>
    </source>
</reference>
<keyword evidence="4 8" id="KW-0418">Kinase</keyword>
<evidence type="ECO:0000256" key="5">
    <source>
        <dbReference type="ARBA" id="ARBA00022840"/>
    </source>
</evidence>
<name>A0A4R2LJ34_9FIRM</name>
<dbReference type="NCBIfam" id="TIGR00017">
    <property type="entry name" value="cmk"/>
    <property type="match status" value="1"/>
</dbReference>
<dbReference type="Pfam" id="PF02224">
    <property type="entry name" value="Cytidylate_kin"/>
    <property type="match status" value="1"/>
</dbReference>
<dbReference type="GO" id="GO:0036430">
    <property type="term" value="F:CMP kinase activity"/>
    <property type="evidence" value="ECO:0007669"/>
    <property type="project" value="RHEA"/>
</dbReference>
<accession>A0A4R2LJ34</accession>
<keyword evidence="5 8" id="KW-0067">ATP-binding</keyword>
<keyword evidence="11" id="KW-1185">Reference proteome</keyword>
<evidence type="ECO:0000313" key="11">
    <source>
        <dbReference type="Proteomes" id="UP000295711"/>
    </source>
</evidence>
<feature type="binding site" evidence="8">
    <location>
        <begin position="9"/>
        <end position="17"/>
    </location>
    <ligand>
        <name>ATP</name>
        <dbReference type="ChEBI" id="CHEBI:30616"/>
    </ligand>
</feature>
<dbReference type="InterPro" id="IPR011994">
    <property type="entry name" value="Cytidylate_kinase_dom"/>
</dbReference>
<proteinExistence type="inferred from homology"/>
<dbReference type="InterPro" id="IPR027417">
    <property type="entry name" value="P-loop_NTPase"/>
</dbReference>
<dbReference type="GO" id="GO:0036431">
    <property type="term" value="F:dCMP kinase activity"/>
    <property type="evidence" value="ECO:0007669"/>
    <property type="project" value="InterPro"/>
</dbReference>
<protein>
    <recommendedName>
        <fullName evidence="8">Cytidylate kinase</fullName>
        <shortName evidence="8">CK</shortName>
        <ecNumber evidence="8">2.7.4.25</ecNumber>
    </recommendedName>
    <alternativeName>
        <fullName evidence="8">Cytidine monophosphate kinase</fullName>
        <shortName evidence="8">CMP kinase</shortName>
    </alternativeName>
</protein>
<sequence length="225" mass="24935">MSFNIAIDGPAGAGKSTIARAAARSLGFLYVDTGAMYRAIALHLLRNHVEAENTDKIEGLLADMTIRIAYSGGEQQIILNGENVTSQLRREEVGNMASKSSAIPKVREKLLQLQRDIARDNDVIMDGRDIGTYVLPNADVKVYLTASVEERANRRCLELKEKGIDADIEKIEQDIRTRDFQDMNRSIAPLKQAEDAVVIDSSRMSIPEVMDKIVDAFQESLKLKG</sequence>
<evidence type="ECO:0000256" key="1">
    <source>
        <dbReference type="ARBA" id="ARBA00009427"/>
    </source>
</evidence>
<dbReference type="GO" id="GO:0005829">
    <property type="term" value="C:cytosol"/>
    <property type="evidence" value="ECO:0007669"/>
    <property type="project" value="TreeGrafter"/>
</dbReference>
<dbReference type="AlphaFoldDB" id="A0A4R2LJ34"/>
<comment type="subcellular location">
    <subcellularLocation>
        <location evidence="8">Cytoplasm</location>
    </subcellularLocation>
</comment>
<dbReference type="EC" id="2.7.4.25" evidence="8"/>
<dbReference type="GO" id="GO:0015949">
    <property type="term" value="P:nucleobase-containing small molecule interconversion"/>
    <property type="evidence" value="ECO:0007669"/>
    <property type="project" value="TreeGrafter"/>
</dbReference>
<dbReference type="Gene3D" id="3.40.50.300">
    <property type="entry name" value="P-loop containing nucleotide triphosphate hydrolases"/>
    <property type="match status" value="1"/>
</dbReference>
<evidence type="ECO:0000256" key="3">
    <source>
        <dbReference type="ARBA" id="ARBA00022741"/>
    </source>
</evidence>
<evidence type="ECO:0000256" key="8">
    <source>
        <dbReference type="HAMAP-Rule" id="MF_00238"/>
    </source>
</evidence>
<keyword evidence="3 8" id="KW-0547">Nucleotide-binding</keyword>
<evidence type="ECO:0000256" key="6">
    <source>
        <dbReference type="ARBA" id="ARBA00047615"/>
    </source>
</evidence>
<keyword evidence="8" id="KW-0963">Cytoplasm</keyword>
<dbReference type="GO" id="GO:0005524">
    <property type="term" value="F:ATP binding"/>
    <property type="evidence" value="ECO:0007669"/>
    <property type="project" value="UniProtKB-UniRule"/>
</dbReference>
<dbReference type="PANTHER" id="PTHR21299:SF2">
    <property type="entry name" value="CYTIDYLATE KINASE"/>
    <property type="match status" value="1"/>
</dbReference>
<evidence type="ECO:0000259" key="9">
    <source>
        <dbReference type="Pfam" id="PF02224"/>
    </source>
</evidence>
<dbReference type="RefSeq" id="WP_132087540.1">
    <property type="nucleotide sequence ID" value="NZ_JANKAQ010000002.1"/>
</dbReference>
<evidence type="ECO:0000256" key="4">
    <source>
        <dbReference type="ARBA" id="ARBA00022777"/>
    </source>
</evidence>
<dbReference type="EMBL" id="SLXA01000001">
    <property type="protein sequence ID" value="TCO86425.1"/>
    <property type="molecule type" value="Genomic_DNA"/>
</dbReference>
<dbReference type="SUPFAM" id="SSF52540">
    <property type="entry name" value="P-loop containing nucleoside triphosphate hydrolases"/>
    <property type="match status" value="1"/>
</dbReference>
<evidence type="ECO:0000313" key="10">
    <source>
        <dbReference type="EMBL" id="TCO86425.1"/>
    </source>
</evidence>
<comment type="catalytic activity">
    <reaction evidence="6 8">
        <text>dCMP + ATP = dCDP + ADP</text>
        <dbReference type="Rhea" id="RHEA:25094"/>
        <dbReference type="ChEBI" id="CHEBI:30616"/>
        <dbReference type="ChEBI" id="CHEBI:57566"/>
        <dbReference type="ChEBI" id="CHEBI:58593"/>
        <dbReference type="ChEBI" id="CHEBI:456216"/>
        <dbReference type="EC" id="2.7.4.25"/>
    </reaction>
</comment>
<dbReference type="GO" id="GO:0006220">
    <property type="term" value="P:pyrimidine nucleotide metabolic process"/>
    <property type="evidence" value="ECO:0007669"/>
    <property type="project" value="UniProtKB-UniRule"/>
</dbReference>
<evidence type="ECO:0000256" key="7">
    <source>
        <dbReference type="ARBA" id="ARBA00048478"/>
    </source>
</evidence>
<comment type="caution">
    <text evidence="10">The sequence shown here is derived from an EMBL/GenBank/DDBJ whole genome shotgun (WGS) entry which is preliminary data.</text>
</comment>
<keyword evidence="2 8" id="KW-0808">Transferase</keyword>
<dbReference type="Proteomes" id="UP000295711">
    <property type="component" value="Unassembled WGS sequence"/>
</dbReference>
<feature type="domain" description="Cytidylate kinase" evidence="9">
    <location>
        <begin position="5"/>
        <end position="218"/>
    </location>
</feature>
<gene>
    <name evidence="8" type="primary">cmk</name>
    <name evidence="10" type="ORF">EV212_101212</name>
</gene>
<dbReference type="PANTHER" id="PTHR21299">
    <property type="entry name" value="CYTIDYLATE KINASE/PANTOATE-BETA-ALANINE LIGASE"/>
    <property type="match status" value="1"/>
</dbReference>
<comment type="similarity">
    <text evidence="1 8">Belongs to the cytidylate kinase family. Type 1 subfamily.</text>
</comment>
<comment type="catalytic activity">
    <reaction evidence="7 8">
        <text>CMP + ATP = CDP + ADP</text>
        <dbReference type="Rhea" id="RHEA:11600"/>
        <dbReference type="ChEBI" id="CHEBI:30616"/>
        <dbReference type="ChEBI" id="CHEBI:58069"/>
        <dbReference type="ChEBI" id="CHEBI:60377"/>
        <dbReference type="ChEBI" id="CHEBI:456216"/>
        <dbReference type="EC" id="2.7.4.25"/>
    </reaction>
</comment>